<protein>
    <recommendedName>
        <fullName evidence="4 13">Protein disulfide-isomerase</fullName>
        <ecNumber evidence="4 13">5.3.4.1</ecNumber>
    </recommendedName>
</protein>
<keyword evidence="16" id="KW-1185">Reference proteome</keyword>
<sequence>MFNFLKSAGLALLVVATRSLAADIATEDGVLVLDPSNFADAVAQNPTLLVEFYAPWCGHCKKLAPEYAKAAEALAKEDLKIAKVDCDAHKDLAKEYGVGGFPTLKLLKEGKPSDYQGGRTADDIIKYVIKKSGPAAKTLTTKAEATAFEGEDEAVVLGLFSSADSPEAKTFMSVANGIDRLPFATSSTKEVLKAYGAGKGGKVVIMKTFDEKKAVLDVSSSTTEEEMVDWIEGASMRLVTTFSPETSSAIFGGKVKVHMLYMADASSSTFEAESAALTKAASTNRGKLLHVHVPHTEDRVLQYFGAKADNLPMVVIADMTSNSAIKKYMYPDKITEAGLLGFEKKFFDGELVPTLKSEEPADEDLAEPVKVLKGKSFSKLVLENDKDVLVEFYAPWCGHCKALAPKYDELASKLEGVDSVMVAKMDATENEIDVDGVEVAGFPTLFFFPGKDKSSPKKYEGARETEDMAKYIMDNASTPFKLEGVESEDVKDEL</sequence>
<dbReference type="Gene3D" id="3.40.30.10">
    <property type="entry name" value="Glutaredoxin"/>
    <property type="match status" value="4"/>
</dbReference>
<keyword evidence="10 11" id="KW-0676">Redox-active center</keyword>
<comment type="catalytic activity">
    <reaction evidence="1 13">
        <text>Catalyzes the rearrangement of -S-S- bonds in proteins.</text>
        <dbReference type="EC" id="5.3.4.1"/>
    </reaction>
</comment>
<evidence type="ECO:0000313" key="15">
    <source>
        <dbReference type="EMBL" id="CBJ29913.1"/>
    </source>
</evidence>
<feature type="signal peptide" evidence="13">
    <location>
        <begin position="1"/>
        <end position="21"/>
    </location>
</feature>
<dbReference type="PROSITE" id="PS00194">
    <property type="entry name" value="THIOREDOXIN_1"/>
    <property type="match status" value="2"/>
</dbReference>
<feature type="disulfide bond" description="Redox-active" evidence="11">
    <location>
        <begin position="57"/>
        <end position="60"/>
    </location>
</feature>
<comment type="similarity">
    <text evidence="3 12">Belongs to the protein disulfide isomerase family.</text>
</comment>
<evidence type="ECO:0000256" key="13">
    <source>
        <dbReference type="RuleBase" id="RU361130"/>
    </source>
</evidence>
<dbReference type="PRINTS" id="PR00421">
    <property type="entry name" value="THIOREDOXIN"/>
</dbReference>
<dbReference type="PROSITE" id="PS51352">
    <property type="entry name" value="THIOREDOXIN_2"/>
    <property type="match status" value="2"/>
</dbReference>
<evidence type="ECO:0000256" key="5">
    <source>
        <dbReference type="ARBA" id="ARBA00022729"/>
    </source>
</evidence>
<name>D7FM90_ECTSI</name>
<evidence type="ECO:0000256" key="2">
    <source>
        <dbReference type="ARBA" id="ARBA00004319"/>
    </source>
</evidence>
<dbReference type="FunFam" id="3.40.30.10:FF:000042">
    <property type="entry name" value="protein disulfide-isomerase A2"/>
    <property type="match status" value="1"/>
</dbReference>
<dbReference type="Proteomes" id="UP000002630">
    <property type="component" value="Linkage Group LG31"/>
</dbReference>
<dbReference type="OMA" id="QLANKFE"/>
<dbReference type="InterPro" id="IPR017937">
    <property type="entry name" value="Thioredoxin_CS"/>
</dbReference>
<evidence type="ECO:0000256" key="11">
    <source>
        <dbReference type="PIRSR" id="PIRSR605792-51"/>
    </source>
</evidence>
<dbReference type="NCBIfam" id="TIGR01130">
    <property type="entry name" value="ER_PDI_fam"/>
    <property type="match status" value="1"/>
</dbReference>
<dbReference type="PANTHER" id="PTHR18929:SF240">
    <property type="entry name" value="PROTEIN DISULFIDE-ISOMERASE"/>
    <property type="match status" value="1"/>
</dbReference>
<keyword evidence="9 13" id="KW-0413">Isomerase</keyword>
<reference evidence="15 16" key="1">
    <citation type="journal article" date="2010" name="Nature">
        <title>The Ectocarpus genome and the independent evolution of multicellularity in brown algae.</title>
        <authorList>
            <person name="Cock J.M."/>
            <person name="Sterck L."/>
            <person name="Rouze P."/>
            <person name="Scornet D."/>
            <person name="Allen A.E."/>
            <person name="Amoutzias G."/>
            <person name="Anthouard V."/>
            <person name="Artiguenave F."/>
            <person name="Aury J.M."/>
            <person name="Badger J.H."/>
            <person name="Beszteri B."/>
            <person name="Billiau K."/>
            <person name="Bonnet E."/>
            <person name="Bothwell J.H."/>
            <person name="Bowler C."/>
            <person name="Boyen C."/>
            <person name="Brownlee C."/>
            <person name="Carrano C.J."/>
            <person name="Charrier B."/>
            <person name="Cho G.Y."/>
            <person name="Coelho S.M."/>
            <person name="Collen J."/>
            <person name="Corre E."/>
            <person name="Da Silva C."/>
            <person name="Delage L."/>
            <person name="Delaroque N."/>
            <person name="Dittami S.M."/>
            <person name="Doulbeau S."/>
            <person name="Elias M."/>
            <person name="Farnham G."/>
            <person name="Gachon C.M."/>
            <person name="Gschloessl B."/>
            <person name="Heesch S."/>
            <person name="Jabbari K."/>
            <person name="Jubin C."/>
            <person name="Kawai H."/>
            <person name="Kimura K."/>
            <person name="Kloareg B."/>
            <person name="Kupper F.C."/>
            <person name="Lang D."/>
            <person name="Le Bail A."/>
            <person name="Leblanc C."/>
            <person name="Lerouge P."/>
            <person name="Lohr M."/>
            <person name="Lopez P.J."/>
            <person name="Martens C."/>
            <person name="Maumus F."/>
            <person name="Michel G."/>
            <person name="Miranda-Saavedra D."/>
            <person name="Morales J."/>
            <person name="Moreau H."/>
            <person name="Motomura T."/>
            <person name="Nagasato C."/>
            <person name="Napoli C.A."/>
            <person name="Nelson D.R."/>
            <person name="Nyvall-Collen P."/>
            <person name="Peters A.F."/>
            <person name="Pommier C."/>
            <person name="Potin P."/>
            <person name="Poulain J."/>
            <person name="Quesneville H."/>
            <person name="Read B."/>
            <person name="Rensing S.A."/>
            <person name="Ritter A."/>
            <person name="Rousvoal S."/>
            <person name="Samanta M."/>
            <person name="Samson G."/>
            <person name="Schroeder D.C."/>
            <person name="Segurens B."/>
            <person name="Strittmatter M."/>
            <person name="Tonon T."/>
            <person name="Tregear J.W."/>
            <person name="Valentin K."/>
            <person name="von Dassow P."/>
            <person name="Yamagishi T."/>
            <person name="Van de Peer Y."/>
            <person name="Wincker P."/>
        </authorList>
    </citation>
    <scope>NUCLEOTIDE SEQUENCE [LARGE SCALE GENOMIC DNA]</scope>
    <source>
        <strain evidence="16">Ec32 / CCAP1310/4</strain>
    </source>
</reference>
<dbReference type="AlphaFoldDB" id="D7FM90"/>
<dbReference type="InParanoid" id="D7FM90"/>
<evidence type="ECO:0000313" key="16">
    <source>
        <dbReference type="Proteomes" id="UP000002630"/>
    </source>
</evidence>
<evidence type="ECO:0000259" key="14">
    <source>
        <dbReference type="PROSITE" id="PS51352"/>
    </source>
</evidence>
<dbReference type="STRING" id="2880.D7FM90"/>
<dbReference type="CDD" id="cd02995">
    <property type="entry name" value="PDI_a_PDI_a'_C"/>
    <property type="match status" value="1"/>
</dbReference>
<evidence type="ECO:0000256" key="7">
    <source>
        <dbReference type="ARBA" id="ARBA00022824"/>
    </source>
</evidence>
<dbReference type="eggNOG" id="KOG0190">
    <property type="taxonomic scope" value="Eukaryota"/>
</dbReference>
<keyword evidence="5 13" id="KW-0732">Signal</keyword>
<accession>D7FM90</accession>
<dbReference type="FunFam" id="3.40.30.10:FF:000107">
    <property type="entry name" value="Protein disulfide-isomerase 5-2"/>
    <property type="match status" value="1"/>
</dbReference>
<dbReference type="GO" id="GO:0003756">
    <property type="term" value="F:protein disulfide isomerase activity"/>
    <property type="evidence" value="ECO:0007669"/>
    <property type="project" value="UniProtKB-EC"/>
</dbReference>
<dbReference type="InterPro" id="IPR005788">
    <property type="entry name" value="PDI_thioredoxin-like_dom"/>
</dbReference>
<dbReference type="EMBL" id="FN649756">
    <property type="protein sequence ID" value="CBJ29913.1"/>
    <property type="molecule type" value="Genomic_DNA"/>
</dbReference>
<dbReference type="GO" id="GO:0034976">
    <property type="term" value="P:response to endoplasmic reticulum stress"/>
    <property type="evidence" value="ECO:0007669"/>
    <property type="project" value="TreeGrafter"/>
</dbReference>
<evidence type="ECO:0000256" key="6">
    <source>
        <dbReference type="ARBA" id="ARBA00022737"/>
    </source>
</evidence>
<evidence type="ECO:0000256" key="3">
    <source>
        <dbReference type="ARBA" id="ARBA00006347"/>
    </source>
</evidence>
<dbReference type="GO" id="GO:0005788">
    <property type="term" value="C:endoplasmic reticulum lumen"/>
    <property type="evidence" value="ECO:0007669"/>
    <property type="project" value="UniProtKB-SubCell"/>
</dbReference>
<dbReference type="Pfam" id="PF00085">
    <property type="entry name" value="Thioredoxin"/>
    <property type="match status" value="2"/>
</dbReference>
<dbReference type="EC" id="5.3.4.1" evidence="4 13"/>
<organism evidence="15 16">
    <name type="scientific">Ectocarpus siliculosus</name>
    <name type="common">Brown alga</name>
    <name type="synonym">Conferva siliculosa</name>
    <dbReference type="NCBI Taxonomy" id="2880"/>
    <lineage>
        <taxon>Eukaryota</taxon>
        <taxon>Sar</taxon>
        <taxon>Stramenopiles</taxon>
        <taxon>Ochrophyta</taxon>
        <taxon>PX clade</taxon>
        <taxon>Phaeophyceae</taxon>
        <taxon>Ectocarpales</taxon>
        <taxon>Ectocarpaceae</taxon>
        <taxon>Ectocarpus</taxon>
    </lineage>
</organism>
<gene>
    <name evidence="15" type="primary">Pdi3</name>
    <name evidence="15" type="ORF">Esi_0164_0066</name>
</gene>
<dbReference type="NCBIfam" id="TIGR01126">
    <property type="entry name" value="pdi_dom"/>
    <property type="match status" value="2"/>
</dbReference>
<dbReference type="PANTHER" id="PTHR18929">
    <property type="entry name" value="PROTEIN DISULFIDE ISOMERASE"/>
    <property type="match status" value="1"/>
</dbReference>
<dbReference type="CDD" id="cd02981">
    <property type="entry name" value="PDI_b_family"/>
    <property type="match status" value="1"/>
</dbReference>
<evidence type="ECO:0000256" key="10">
    <source>
        <dbReference type="ARBA" id="ARBA00023284"/>
    </source>
</evidence>
<dbReference type="SUPFAM" id="SSF52833">
    <property type="entry name" value="Thioredoxin-like"/>
    <property type="match status" value="4"/>
</dbReference>
<dbReference type="CDD" id="cd02961">
    <property type="entry name" value="PDI_a_family"/>
    <property type="match status" value="1"/>
</dbReference>
<dbReference type="FunCoup" id="D7FM90">
    <property type="interactions" value="327"/>
</dbReference>
<proteinExistence type="inferred from homology"/>
<dbReference type="OrthoDB" id="72053at2759"/>
<dbReference type="GO" id="GO:0006457">
    <property type="term" value="P:protein folding"/>
    <property type="evidence" value="ECO:0007669"/>
    <property type="project" value="TreeGrafter"/>
</dbReference>
<keyword evidence="8 11" id="KW-1015">Disulfide bond</keyword>
<feature type="disulfide bond" description="Redox-active" evidence="11">
    <location>
        <begin position="397"/>
        <end position="400"/>
    </location>
</feature>
<dbReference type="EMBL" id="FN648172">
    <property type="protein sequence ID" value="CBJ29913.1"/>
    <property type="molecule type" value="Genomic_DNA"/>
</dbReference>
<dbReference type="InterPro" id="IPR005792">
    <property type="entry name" value="Prot_disulphide_isomerase"/>
</dbReference>
<evidence type="ECO:0000256" key="9">
    <source>
        <dbReference type="ARBA" id="ARBA00023235"/>
    </source>
</evidence>
<dbReference type="InterPro" id="IPR013766">
    <property type="entry name" value="Thioredoxin_domain"/>
</dbReference>
<keyword evidence="7" id="KW-0256">Endoplasmic reticulum</keyword>
<evidence type="ECO:0000256" key="1">
    <source>
        <dbReference type="ARBA" id="ARBA00001182"/>
    </source>
</evidence>
<evidence type="ECO:0000256" key="12">
    <source>
        <dbReference type="RuleBase" id="RU004208"/>
    </source>
</evidence>
<dbReference type="InterPro" id="IPR036249">
    <property type="entry name" value="Thioredoxin-like_sf"/>
</dbReference>
<feature type="domain" description="Thioredoxin" evidence="14">
    <location>
        <begin position="13"/>
        <end position="134"/>
    </location>
</feature>
<comment type="subcellular location">
    <subcellularLocation>
        <location evidence="2">Endoplasmic reticulum lumen</location>
    </subcellularLocation>
</comment>
<evidence type="ECO:0000256" key="8">
    <source>
        <dbReference type="ARBA" id="ARBA00023157"/>
    </source>
</evidence>
<feature type="chain" id="PRO_5005126785" description="Protein disulfide-isomerase" evidence="13">
    <location>
        <begin position="22"/>
        <end position="494"/>
    </location>
</feature>
<keyword evidence="6" id="KW-0677">Repeat</keyword>
<evidence type="ECO:0000256" key="4">
    <source>
        <dbReference type="ARBA" id="ARBA00012723"/>
    </source>
</evidence>
<feature type="domain" description="Thioredoxin" evidence="14">
    <location>
        <begin position="346"/>
        <end position="478"/>
    </location>
</feature>
<dbReference type="Pfam" id="PF13848">
    <property type="entry name" value="Thioredoxin_6"/>
    <property type="match status" value="1"/>
</dbReference>